<feature type="domain" description="RNA polymerase sigma factor 70 region 4 type 2" evidence="7">
    <location>
        <begin position="127"/>
        <end position="178"/>
    </location>
</feature>
<dbReference type="RefSeq" id="WP_176069653.1">
    <property type="nucleotide sequence ID" value="NZ_JABWMJ010000006.1"/>
</dbReference>
<dbReference type="Gene3D" id="1.10.1740.10">
    <property type="match status" value="1"/>
</dbReference>
<comment type="similarity">
    <text evidence="1">Belongs to the sigma-70 factor family. ECF subfamily.</text>
</comment>
<feature type="domain" description="RNA polymerase sigma-70 region 2" evidence="6">
    <location>
        <begin position="33"/>
        <end position="97"/>
    </location>
</feature>
<dbReference type="Pfam" id="PF08281">
    <property type="entry name" value="Sigma70_r4_2"/>
    <property type="match status" value="1"/>
</dbReference>
<dbReference type="SUPFAM" id="SSF88659">
    <property type="entry name" value="Sigma3 and sigma4 domains of RNA polymerase sigma factors"/>
    <property type="match status" value="1"/>
</dbReference>
<dbReference type="PANTHER" id="PTHR43133">
    <property type="entry name" value="RNA POLYMERASE ECF-TYPE SIGMA FACTO"/>
    <property type="match status" value="1"/>
</dbReference>
<comment type="caution">
    <text evidence="8">The sequence shown here is derived from an EMBL/GenBank/DDBJ whole genome shotgun (WGS) entry which is preliminary data.</text>
</comment>
<name>A0A7Y6NP61_9BURK</name>
<dbReference type="NCBIfam" id="NF009191">
    <property type="entry name" value="PRK12539.1"/>
    <property type="match status" value="1"/>
</dbReference>
<gene>
    <name evidence="8" type="ORF">HQN59_13590</name>
</gene>
<evidence type="ECO:0000256" key="4">
    <source>
        <dbReference type="ARBA" id="ARBA00023125"/>
    </source>
</evidence>
<dbReference type="GO" id="GO:0016987">
    <property type="term" value="F:sigma factor activity"/>
    <property type="evidence" value="ECO:0007669"/>
    <property type="project" value="UniProtKB-KW"/>
</dbReference>
<evidence type="ECO:0000313" key="8">
    <source>
        <dbReference type="EMBL" id="NUZ06792.1"/>
    </source>
</evidence>
<evidence type="ECO:0000313" key="9">
    <source>
        <dbReference type="Proteomes" id="UP000529637"/>
    </source>
</evidence>
<dbReference type="GO" id="GO:0006352">
    <property type="term" value="P:DNA-templated transcription initiation"/>
    <property type="evidence" value="ECO:0007669"/>
    <property type="project" value="InterPro"/>
</dbReference>
<keyword evidence="3" id="KW-0731">Sigma factor</keyword>
<proteinExistence type="inferred from homology"/>
<evidence type="ECO:0000259" key="6">
    <source>
        <dbReference type="Pfam" id="PF04542"/>
    </source>
</evidence>
<accession>A0A7Y6NP61</accession>
<dbReference type="InterPro" id="IPR014284">
    <property type="entry name" value="RNA_pol_sigma-70_dom"/>
</dbReference>
<dbReference type="PANTHER" id="PTHR43133:SF58">
    <property type="entry name" value="ECF RNA POLYMERASE SIGMA FACTOR SIGD"/>
    <property type="match status" value="1"/>
</dbReference>
<dbReference type="InterPro" id="IPR007627">
    <property type="entry name" value="RNA_pol_sigma70_r2"/>
</dbReference>
<keyword evidence="2" id="KW-0805">Transcription regulation</keyword>
<dbReference type="InterPro" id="IPR013249">
    <property type="entry name" value="RNA_pol_sigma70_r4_t2"/>
</dbReference>
<dbReference type="Pfam" id="PF04542">
    <property type="entry name" value="Sigma70_r2"/>
    <property type="match status" value="1"/>
</dbReference>
<dbReference type="InterPro" id="IPR013325">
    <property type="entry name" value="RNA_pol_sigma_r2"/>
</dbReference>
<dbReference type="AlphaFoldDB" id="A0A7Y6NP61"/>
<dbReference type="InterPro" id="IPR036388">
    <property type="entry name" value="WH-like_DNA-bd_sf"/>
</dbReference>
<organism evidence="8 9">
    <name type="scientific">Piscinibacter koreensis</name>
    <dbReference type="NCBI Taxonomy" id="2742824"/>
    <lineage>
        <taxon>Bacteria</taxon>
        <taxon>Pseudomonadati</taxon>
        <taxon>Pseudomonadota</taxon>
        <taxon>Betaproteobacteria</taxon>
        <taxon>Burkholderiales</taxon>
        <taxon>Sphaerotilaceae</taxon>
        <taxon>Piscinibacter</taxon>
    </lineage>
</organism>
<protein>
    <submittedName>
        <fullName evidence="8">Sigma-70 family RNA polymerase sigma factor</fullName>
    </submittedName>
</protein>
<dbReference type="InterPro" id="IPR039425">
    <property type="entry name" value="RNA_pol_sigma-70-like"/>
</dbReference>
<dbReference type="GO" id="GO:0003677">
    <property type="term" value="F:DNA binding"/>
    <property type="evidence" value="ECO:0007669"/>
    <property type="project" value="UniProtKB-KW"/>
</dbReference>
<dbReference type="Gene3D" id="1.10.10.10">
    <property type="entry name" value="Winged helix-like DNA-binding domain superfamily/Winged helix DNA-binding domain"/>
    <property type="match status" value="1"/>
</dbReference>
<dbReference type="SUPFAM" id="SSF88946">
    <property type="entry name" value="Sigma2 domain of RNA polymerase sigma factors"/>
    <property type="match status" value="1"/>
</dbReference>
<reference evidence="8 9" key="1">
    <citation type="submission" date="2020-06" db="EMBL/GenBank/DDBJ databases">
        <title>Schlegella sp. ID0723 isolated from air conditioner.</title>
        <authorList>
            <person name="Kim D.Y."/>
            <person name="Kim D.-U."/>
        </authorList>
    </citation>
    <scope>NUCLEOTIDE SEQUENCE [LARGE SCALE GENOMIC DNA]</scope>
    <source>
        <strain evidence="8 9">ID0723</strain>
    </source>
</reference>
<evidence type="ECO:0000256" key="1">
    <source>
        <dbReference type="ARBA" id="ARBA00010641"/>
    </source>
</evidence>
<dbReference type="EMBL" id="JABWMJ010000006">
    <property type="protein sequence ID" value="NUZ06792.1"/>
    <property type="molecule type" value="Genomic_DNA"/>
</dbReference>
<dbReference type="InterPro" id="IPR013324">
    <property type="entry name" value="RNA_pol_sigma_r3/r4-like"/>
</dbReference>
<keyword evidence="4" id="KW-0238">DNA-binding</keyword>
<keyword evidence="9" id="KW-1185">Reference proteome</keyword>
<dbReference type="NCBIfam" id="TIGR02937">
    <property type="entry name" value="sigma70-ECF"/>
    <property type="match status" value="1"/>
</dbReference>
<keyword evidence="5" id="KW-0804">Transcription</keyword>
<evidence type="ECO:0000256" key="3">
    <source>
        <dbReference type="ARBA" id="ARBA00023082"/>
    </source>
</evidence>
<sequence length="188" mass="21111">MADQDSNDEQHLRALFVRALDGDGLAYAAFLKQIARRLRAYLRRRLYGWPDDVEDLVQECLLAMHNQRGSYLRDQSVVAWAQAIARHKLIDLLRAKAAREQLHHPLDDDAEDILLAVDDHEAAARHDVLALLGELPDRHRLPIQHVKLEGLSVAEAARRTGMSESAVKVGVHRGLKALAARCGARRLT</sequence>
<evidence type="ECO:0000259" key="7">
    <source>
        <dbReference type="Pfam" id="PF08281"/>
    </source>
</evidence>
<evidence type="ECO:0000256" key="5">
    <source>
        <dbReference type="ARBA" id="ARBA00023163"/>
    </source>
</evidence>
<evidence type="ECO:0000256" key="2">
    <source>
        <dbReference type="ARBA" id="ARBA00023015"/>
    </source>
</evidence>
<dbReference type="Proteomes" id="UP000529637">
    <property type="component" value="Unassembled WGS sequence"/>
</dbReference>